<feature type="transmembrane region" description="Helical" evidence="10">
    <location>
        <begin position="154"/>
        <end position="176"/>
    </location>
</feature>
<keyword evidence="7 10" id="KW-0472">Membrane</keyword>
<dbReference type="GO" id="GO:0005549">
    <property type="term" value="F:odorant binding"/>
    <property type="evidence" value="ECO:0007669"/>
    <property type="project" value="InterPro"/>
</dbReference>
<dbReference type="InterPro" id="IPR004117">
    <property type="entry name" value="7tm6_olfct_rcpt"/>
</dbReference>
<sequence length="263" mass="29685">DNFSQFKSLPQVSYCKVFIYVSLTSLYIHFTEVRIIVRNLSPNRAPGSDGISNLAVKIYPSKLYSFCSKYLNTVLSYSISRMSLTAIIAFSCSALQVLLQNCSQLEKLRANLKIISQQQNCDQQIKECIKHHQMILKYMQDMEDVINKELMGQFFIILGGMCCASFSCAMSWGNLLQMSQCAVAYSGFMVQLYAYCWIGHELTRQAESIRTAAWECDWVGAPIHVQDNVSFVIAMASKDFVLTAGKYVPVSRTTMMNVSSHSL</sequence>
<evidence type="ECO:0000256" key="10">
    <source>
        <dbReference type="SAM" id="Phobius"/>
    </source>
</evidence>
<keyword evidence="3" id="KW-0716">Sensory transduction</keyword>
<keyword evidence="5" id="KW-0552">Olfaction</keyword>
<dbReference type="Pfam" id="PF02949">
    <property type="entry name" value="7tm_6"/>
    <property type="match status" value="1"/>
</dbReference>
<keyword evidence="2" id="KW-1003">Cell membrane</keyword>
<dbReference type="AlphaFoldDB" id="A0AAD8AIP3"/>
<evidence type="ECO:0000313" key="12">
    <source>
        <dbReference type="Proteomes" id="UP001233999"/>
    </source>
</evidence>
<feature type="non-terminal residue" evidence="11">
    <location>
        <position position="1"/>
    </location>
</feature>
<keyword evidence="12" id="KW-1185">Reference proteome</keyword>
<dbReference type="PANTHER" id="PTHR21137">
    <property type="entry name" value="ODORANT RECEPTOR"/>
    <property type="match status" value="1"/>
</dbReference>
<evidence type="ECO:0000256" key="2">
    <source>
        <dbReference type="ARBA" id="ARBA00022475"/>
    </source>
</evidence>
<dbReference type="PANTHER" id="PTHR21137:SF35">
    <property type="entry name" value="ODORANT RECEPTOR 19A-RELATED"/>
    <property type="match status" value="1"/>
</dbReference>
<dbReference type="GO" id="GO:0007165">
    <property type="term" value="P:signal transduction"/>
    <property type="evidence" value="ECO:0007669"/>
    <property type="project" value="UniProtKB-KW"/>
</dbReference>
<name>A0AAD8AIP3_DIPPU</name>
<keyword evidence="8" id="KW-0675">Receptor</keyword>
<proteinExistence type="predicted"/>
<dbReference type="EMBL" id="JASPKZ010000464">
    <property type="protein sequence ID" value="KAJ9599904.1"/>
    <property type="molecule type" value="Genomic_DNA"/>
</dbReference>
<dbReference type="GO" id="GO:0004984">
    <property type="term" value="F:olfactory receptor activity"/>
    <property type="evidence" value="ECO:0007669"/>
    <property type="project" value="InterPro"/>
</dbReference>
<evidence type="ECO:0000256" key="9">
    <source>
        <dbReference type="ARBA" id="ARBA00023224"/>
    </source>
</evidence>
<protein>
    <submittedName>
        <fullName evidence="11">Uncharacterized protein</fullName>
    </submittedName>
</protein>
<dbReference type="GO" id="GO:0005886">
    <property type="term" value="C:plasma membrane"/>
    <property type="evidence" value="ECO:0007669"/>
    <property type="project" value="UniProtKB-SubCell"/>
</dbReference>
<organism evidence="11 12">
    <name type="scientific">Diploptera punctata</name>
    <name type="common">Pacific beetle cockroach</name>
    <dbReference type="NCBI Taxonomy" id="6984"/>
    <lineage>
        <taxon>Eukaryota</taxon>
        <taxon>Metazoa</taxon>
        <taxon>Ecdysozoa</taxon>
        <taxon>Arthropoda</taxon>
        <taxon>Hexapoda</taxon>
        <taxon>Insecta</taxon>
        <taxon>Pterygota</taxon>
        <taxon>Neoptera</taxon>
        <taxon>Polyneoptera</taxon>
        <taxon>Dictyoptera</taxon>
        <taxon>Blattodea</taxon>
        <taxon>Blaberoidea</taxon>
        <taxon>Blaberidae</taxon>
        <taxon>Diplopterinae</taxon>
        <taxon>Diploptera</taxon>
    </lineage>
</organism>
<evidence type="ECO:0000256" key="6">
    <source>
        <dbReference type="ARBA" id="ARBA00022989"/>
    </source>
</evidence>
<comment type="caution">
    <text evidence="11">The sequence shown here is derived from an EMBL/GenBank/DDBJ whole genome shotgun (WGS) entry which is preliminary data.</text>
</comment>
<accession>A0AAD8AIP3</accession>
<evidence type="ECO:0000256" key="8">
    <source>
        <dbReference type="ARBA" id="ARBA00023170"/>
    </source>
</evidence>
<keyword evidence="6 10" id="KW-1133">Transmembrane helix</keyword>
<evidence type="ECO:0000256" key="7">
    <source>
        <dbReference type="ARBA" id="ARBA00023136"/>
    </source>
</evidence>
<evidence type="ECO:0000256" key="4">
    <source>
        <dbReference type="ARBA" id="ARBA00022692"/>
    </source>
</evidence>
<reference evidence="11" key="1">
    <citation type="journal article" date="2023" name="IScience">
        <title>Live-bearing cockroach genome reveals convergent evolutionary mechanisms linked to viviparity in insects and beyond.</title>
        <authorList>
            <person name="Fouks B."/>
            <person name="Harrison M.C."/>
            <person name="Mikhailova A.A."/>
            <person name="Marchal E."/>
            <person name="English S."/>
            <person name="Carruthers M."/>
            <person name="Jennings E.C."/>
            <person name="Chiamaka E.L."/>
            <person name="Frigard R.A."/>
            <person name="Pippel M."/>
            <person name="Attardo G.M."/>
            <person name="Benoit J.B."/>
            <person name="Bornberg-Bauer E."/>
            <person name="Tobe S.S."/>
        </authorList>
    </citation>
    <scope>NUCLEOTIDE SEQUENCE</scope>
    <source>
        <strain evidence="11">Stay&amp;Tobe</strain>
    </source>
</reference>
<gene>
    <name evidence="11" type="ORF">L9F63_009804</name>
</gene>
<keyword evidence="9" id="KW-0807">Transducer</keyword>
<keyword evidence="4 10" id="KW-0812">Transmembrane</keyword>
<reference evidence="11" key="2">
    <citation type="submission" date="2023-05" db="EMBL/GenBank/DDBJ databases">
        <authorList>
            <person name="Fouks B."/>
        </authorList>
    </citation>
    <scope>NUCLEOTIDE SEQUENCE</scope>
    <source>
        <strain evidence="11">Stay&amp;Tobe</strain>
        <tissue evidence="11">Testes</tissue>
    </source>
</reference>
<evidence type="ECO:0000256" key="1">
    <source>
        <dbReference type="ARBA" id="ARBA00004651"/>
    </source>
</evidence>
<dbReference type="Proteomes" id="UP001233999">
    <property type="component" value="Unassembled WGS sequence"/>
</dbReference>
<comment type="subcellular location">
    <subcellularLocation>
        <location evidence="1">Cell membrane</location>
        <topology evidence="1">Multi-pass membrane protein</topology>
    </subcellularLocation>
</comment>
<evidence type="ECO:0000313" key="11">
    <source>
        <dbReference type="EMBL" id="KAJ9599904.1"/>
    </source>
</evidence>
<feature type="non-terminal residue" evidence="11">
    <location>
        <position position="263"/>
    </location>
</feature>
<evidence type="ECO:0000256" key="3">
    <source>
        <dbReference type="ARBA" id="ARBA00022606"/>
    </source>
</evidence>
<evidence type="ECO:0000256" key="5">
    <source>
        <dbReference type="ARBA" id="ARBA00022725"/>
    </source>
</evidence>